<name>A0A382TGU5_9ZZZZ</name>
<feature type="domain" description="Pyrrolo-quinoline quinone repeat" evidence="1">
    <location>
        <begin position="22"/>
        <end position="188"/>
    </location>
</feature>
<accession>A0A382TGU5</accession>
<dbReference type="SUPFAM" id="SSF50998">
    <property type="entry name" value="Quinoprotein alcohol dehydrogenase-like"/>
    <property type="match status" value="1"/>
</dbReference>
<feature type="non-terminal residue" evidence="2">
    <location>
        <position position="1"/>
    </location>
</feature>
<gene>
    <name evidence="2" type="ORF">METZ01_LOCUS373856</name>
</gene>
<dbReference type="Pfam" id="PF13360">
    <property type="entry name" value="PQQ_2"/>
    <property type="match status" value="1"/>
</dbReference>
<proteinExistence type="predicted"/>
<organism evidence="2">
    <name type="scientific">marine metagenome</name>
    <dbReference type="NCBI Taxonomy" id="408172"/>
    <lineage>
        <taxon>unclassified sequences</taxon>
        <taxon>metagenomes</taxon>
        <taxon>ecological metagenomes</taxon>
    </lineage>
</organism>
<evidence type="ECO:0000259" key="1">
    <source>
        <dbReference type="Pfam" id="PF13360"/>
    </source>
</evidence>
<dbReference type="InterPro" id="IPR015943">
    <property type="entry name" value="WD40/YVTN_repeat-like_dom_sf"/>
</dbReference>
<protein>
    <recommendedName>
        <fullName evidence="1">Pyrrolo-quinoline quinone repeat domain-containing protein</fullName>
    </recommendedName>
</protein>
<sequence length="302" mass="33191">YPGIDEPGEVIHHRDVVLAVDDNHVRAFSSKTGEQLWEREANDPRSLTAENETVCFIRGRPKRGEPSEAFAVDLRTGKVKWQASHFPWMDKVYRIVMHGEQVAFEVSSLSDHDAGNGIHVLSAKTGKLAWEKDFPPGMNHTRQARAMFAGDDIWILHGGKKNTKTKEGTTRTAIQVSSLDPKTGKVLKTLPAGLAHCFPPVATPRYVFAGVLDMTDMETGDVVANRITKANCSRENGWVPANGLIYTTPKHCTCWPMLRGYVAMAPASPVKDNPVKKPIDEIKFSLVKGSGLPNPSAVQPTS</sequence>
<dbReference type="InterPro" id="IPR011047">
    <property type="entry name" value="Quinoprotein_ADH-like_sf"/>
</dbReference>
<dbReference type="InterPro" id="IPR002372">
    <property type="entry name" value="PQQ_rpt_dom"/>
</dbReference>
<dbReference type="EMBL" id="UINC01136312">
    <property type="protein sequence ID" value="SVD21002.1"/>
    <property type="molecule type" value="Genomic_DNA"/>
</dbReference>
<reference evidence="2" key="1">
    <citation type="submission" date="2018-05" db="EMBL/GenBank/DDBJ databases">
        <authorList>
            <person name="Lanie J.A."/>
            <person name="Ng W.-L."/>
            <person name="Kazmierczak K.M."/>
            <person name="Andrzejewski T.M."/>
            <person name="Davidsen T.M."/>
            <person name="Wayne K.J."/>
            <person name="Tettelin H."/>
            <person name="Glass J.I."/>
            <person name="Rusch D."/>
            <person name="Podicherti R."/>
            <person name="Tsui H.-C.T."/>
            <person name="Winkler M.E."/>
        </authorList>
    </citation>
    <scope>NUCLEOTIDE SEQUENCE</scope>
</reference>
<dbReference type="AlphaFoldDB" id="A0A382TGU5"/>
<dbReference type="Gene3D" id="2.130.10.10">
    <property type="entry name" value="YVTN repeat-like/Quinoprotein amine dehydrogenase"/>
    <property type="match status" value="1"/>
</dbReference>
<feature type="non-terminal residue" evidence="2">
    <location>
        <position position="302"/>
    </location>
</feature>
<evidence type="ECO:0000313" key="2">
    <source>
        <dbReference type="EMBL" id="SVD21002.1"/>
    </source>
</evidence>